<keyword evidence="5 7" id="KW-0472">Membrane</keyword>
<evidence type="ECO:0000256" key="6">
    <source>
        <dbReference type="RuleBase" id="RU004057"/>
    </source>
</evidence>
<dbReference type="GO" id="GO:0015031">
    <property type="term" value="P:protein transport"/>
    <property type="evidence" value="ECO:0007669"/>
    <property type="project" value="UniProtKB-KW"/>
</dbReference>
<comment type="similarity">
    <text evidence="6">Belongs to the exbB/tolQ family.</text>
</comment>
<proteinExistence type="inferred from homology"/>
<feature type="transmembrane region" description="Helical" evidence="7">
    <location>
        <begin position="126"/>
        <end position="144"/>
    </location>
</feature>
<evidence type="ECO:0000256" key="1">
    <source>
        <dbReference type="ARBA" id="ARBA00004651"/>
    </source>
</evidence>
<feature type="transmembrane region" description="Helical" evidence="7">
    <location>
        <begin position="89"/>
        <end position="105"/>
    </location>
</feature>
<evidence type="ECO:0000313" key="9">
    <source>
        <dbReference type="EMBL" id="SNX47453.1"/>
    </source>
</evidence>
<dbReference type="GO" id="GO:0005886">
    <property type="term" value="C:plasma membrane"/>
    <property type="evidence" value="ECO:0007669"/>
    <property type="project" value="UniProtKB-SubCell"/>
</dbReference>
<reference evidence="10" key="1">
    <citation type="submission" date="2016-06" db="EMBL/GenBank/DDBJ databases">
        <authorList>
            <person name="Rodrigo-Torres L."/>
            <person name="Arahal R.D."/>
            <person name="Lucena T."/>
        </authorList>
    </citation>
    <scope>NUCLEOTIDE SEQUENCE [LARGE SCALE GENOMIC DNA]</scope>
    <source>
        <strain evidence="10">CECT8203</strain>
    </source>
</reference>
<keyword evidence="6" id="KW-0653">Protein transport</keyword>
<dbReference type="InterPro" id="IPR002898">
    <property type="entry name" value="MotA_ExbB_proton_chnl"/>
</dbReference>
<feature type="domain" description="MotA/TolQ/ExbB proton channel" evidence="8">
    <location>
        <begin position="207"/>
        <end position="305"/>
    </location>
</feature>
<keyword evidence="6" id="KW-0813">Transport</keyword>
<evidence type="ECO:0000256" key="4">
    <source>
        <dbReference type="ARBA" id="ARBA00022989"/>
    </source>
</evidence>
<evidence type="ECO:0000256" key="3">
    <source>
        <dbReference type="ARBA" id="ARBA00022692"/>
    </source>
</evidence>
<keyword evidence="3 7" id="KW-0812">Transmembrane</keyword>
<evidence type="ECO:0000259" key="8">
    <source>
        <dbReference type="Pfam" id="PF01618"/>
    </source>
</evidence>
<accession>A0A240EGP5</accession>
<dbReference type="Proteomes" id="UP000219336">
    <property type="component" value="Unassembled WGS sequence"/>
</dbReference>
<feature type="transmembrane region" description="Helical" evidence="7">
    <location>
        <begin position="164"/>
        <end position="182"/>
    </location>
</feature>
<dbReference type="AlphaFoldDB" id="A0A240EGP5"/>
<keyword evidence="2" id="KW-1003">Cell membrane</keyword>
<dbReference type="EMBL" id="OANU01000009">
    <property type="protein sequence ID" value="SNX47453.1"/>
    <property type="molecule type" value="Genomic_DNA"/>
</dbReference>
<feature type="transmembrane region" description="Helical" evidence="7">
    <location>
        <begin position="226"/>
        <end position="246"/>
    </location>
</feature>
<sequence length="321" mass="36095">MKIIGLLNIVTLLSALVVSIYINTNYIAISFICIILIINLALLLRIKHVPLITIIYSQMLISISSFSYASITIYNLVFSGSFSSLRETVITMSFSIISYSIIFYCSNNNKGYAYADESTNHSVYSFLVAMPITLFSLVIIFIYQDSYALNISEKFLDRGVIPPMTLFLFFWCIVDTSSTFLNSKINLAKLNKSKNINSFFSTSNMSIHTKMAVIEELHHRRFQLPLFINWSIPILGFIGTVLGISLSSENIQKVISNDDSMSNMNKGISEAIAPLGIAFDTTLIALSLGIISTFFTLVSSNSDRRYISELQVHLEKDRHEK</sequence>
<comment type="subcellular location">
    <subcellularLocation>
        <location evidence="1">Cell membrane</location>
        <topology evidence="1">Multi-pass membrane protein</topology>
    </subcellularLocation>
    <subcellularLocation>
        <location evidence="6">Membrane</location>
        <topology evidence="6">Multi-pass membrane protein</topology>
    </subcellularLocation>
</comment>
<feature type="transmembrane region" description="Helical" evidence="7">
    <location>
        <begin position="28"/>
        <end position="46"/>
    </location>
</feature>
<dbReference type="Pfam" id="PF01618">
    <property type="entry name" value="MotA_ExbB"/>
    <property type="match status" value="1"/>
</dbReference>
<name>A0A240EGP5_9VIBR</name>
<feature type="transmembrane region" description="Helical" evidence="7">
    <location>
        <begin position="271"/>
        <end position="298"/>
    </location>
</feature>
<feature type="transmembrane region" description="Helical" evidence="7">
    <location>
        <begin position="5"/>
        <end position="22"/>
    </location>
</feature>
<evidence type="ECO:0000256" key="7">
    <source>
        <dbReference type="SAM" id="Phobius"/>
    </source>
</evidence>
<evidence type="ECO:0000313" key="10">
    <source>
        <dbReference type="Proteomes" id="UP000219336"/>
    </source>
</evidence>
<keyword evidence="10" id="KW-1185">Reference proteome</keyword>
<keyword evidence="4 7" id="KW-1133">Transmembrane helix</keyword>
<protein>
    <recommendedName>
        <fullName evidence="8">MotA/TolQ/ExbB proton channel domain-containing protein</fullName>
    </recommendedName>
</protein>
<organism evidence="9 10">
    <name type="scientific">Vibrio thalassae</name>
    <dbReference type="NCBI Taxonomy" id="1243014"/>
    <lineage>
        <taxon>Bacteria</taxon>
        <taxon>Pseudomonadati</taxon>
        <taxon>Pseudomonadota</taxon>
        <taxon>Gammaproteobacteria</taxon>
        <taxon>Vibrionales</taxon>
        <taxon>Vibrionaceae</taxon>
        <taxon>Vibrio</taxon>
    </lineage>
</organism>
<gene>
    <name evidence="9" type="ORF">VTH8203_01057</name>
</gene>
<evidence type="ECO:0000256" key="2">
    <source>
        <dbReference type="ARBA" id="ARBA00022475"/>
    </source>
</evidence>
<evidence type="ECO:0000256" key="5">
    <source>
        <dbReference type="ARBA" id="ARBA00023136"/>
    </source>
</evidence>
<feature type="transmembrane region" description="Helical" evidence="7">
    <location>
        <begin position="53"/>
        <end position="77"/>
    </location>
</feature>